<feature type="transmembrane region" description="Helical" evidence="1">
    <location>
        <begin position="43"/>
        <end position="68"/>
    </location>
</feature>
<dbReference type="EMBL" id="QMIG01000004">
    <property type="protein sequence ID" value="RAW16440.1"/>
    <property type="molecule type" value="Genomic_DNA"/>
</dbReference>
<keyword evidence="3" id="KW-1185">Reference proteome</keyword>
<evidence type="ECO:0000313" key="2">
    <source>
        <dbReference type="EMBL" id="RAW16440.1"/>
    </source>
</evidence>
<name>A0A329QVJ6_9ACTN</name>
<dbReference type="InterPro" id="IPR021315">
    <property type="entry name" value="Gap/Sap"/>
</dbReference>
<protein>
    <submittedName>
        <fullName evidence="2">GAP family protein</fullName>
    </submittedName>
</protein>
<keyword evidence="1" id="KW-1133">Transmembrane helix</keyword>
<feature type="transmembrane region" description="Helical" evidence="1">
    <location>
        <begin position="80"/>
        <end position="97"/>
    </location>
</feature>
<feature type="transmembrane region" description="Helical" evidence="1">
    <location>
        <begin position="156"/>
        <end position="178"/>
    </location>
</feature>
<dbReference type="RefSeq" id="WP_112257650.1">
    <property type="nucleotide sequence ID" value="NZ_QMIG01000004.1"/>
</dbReference>
<dbReference type="AlphaFoldDB" id="A0A329QVJ6"/>
<proteinExistence type="predicted"/>
<reference evidence="2 3" key="1">
    <citation type="submission" date="2018-06" db="EMBL/GenBank/DDBJ databases">
        <title>Phytoactinopolyspora halophila sp. nov., a novel halophilic actinomycete isolated from a saline soil in China.</title>
        <authorList>
            <person name="Tang S.-K."/>
        </authorList>
    </citation>
    <scope>NUCLEOTIDE SEQUENCE [LARGE SCALE GENOMIC DNA]</scope>
    <source>
        <strain evidence="2 3">YIM 96934</strain>
    </source>
</reference>
<evidence type="ECO:0000256" key="1">
    <source>
        <dbReference type="SAM" id="Phobius"/>
    </source>
</evidence>
<dbReference type="Proteomes" id="UP000250462">
    <property type="component" value="Unassembled WGS sequence"/>
</dbReference>
<gene>
    <name evidence="2" type="ORF">DPM12_07395</name>
</gene>
<feature type="transmembrane region" description="Helical" evidence="1">
    <location>
        <begin position="6"/>
        <end position="31"/>
    </location>
</feature>
<keyword evidence="1" id="KW-0812">Transmembrane</keyword>
<dbReference type="Pfam" id="PF11139">
    <property type="entry name" value="SfLAP"/>
    <property type="match status" value="1"/>
</dbReference>
<dbReference type="OrthoDB" id="7062264at2"/>
<feature type="transmembrane region" description="Helical" evidence="1">
    <location>
        <begin position="118"/>
        <end position="144"/>
    </location>
</feature>
<sequence length="228" mass="24320">MTAEILLTVAGLALLDTLSPATIGVTIYLLLTADRRLAPLLFTYLGTVAAFYFTLGVALVLGLDVFLAAAGDALNTRTSFWIQAVIGAAMLIGSFLIPTKRAAPSPRTPRVHTLPAMIGFGLTTGLLEAGMALPYLGAIGILISADVGAHQWLPVIAGYNLVMVLPPVLMYLAWNLLGARIRPRLQRWRDKIAGGTRETMAWILGIAGFLVLRDAVFRLSGDGSAFPF</sequence>
<evidence type="ECO:0000313" key="3">
    <source>
        <dbReference type="Proteomes" id="UP000250462"/>
    </source>
</evidence>
<feature type="transmembrane region" description="Helical" evidence="1">
    <location>
        <begin position="199"/>
        <end position="219"/>
    </location>
</feature>
<organism evidence="2 3">
    <name type="scientific">Phytoactinopolyspora halophila</name>
    <dbReference type="NCBI Taxonomy" id="1981511"/>
    <lineage>
        <taxon>Bacteria</taxon>
        <taxon>Bacillati</taxon>
        <taxon>Actinomycetota</taxon>
        <taxon>Actinomycetes</taxon>
        <taxon>Jiangellales</taxon>
        <taxon>Jiangellaceae</taxon>
        <taxon>Phytoactinopolyspora</taxon>
    </lineage>
</organism>
<comment type="caution">
    <text evidence="2">The sequence shown here is derived from an EMBL/GenBank/DDBJ whole genome shotgun (WGS) entry which is preliminary data.</text>
</comment>
<keyword evidence="1" id="KW-0472">Membrane</keyword>
<accession>A0A329QVJ6</accession>